<evidence type="ECO:0000313" key="2">
    <source>
        <dbReference type="Proteomes" id="UP000002949"/>
    </source>
</evidence>
<accession>G6YFB5</accession>
<gene>
    <name evidence="1" type="ORF">MEA186_23311</name>
</gene>
<dbReference type="Proteomes" id="UP000002949">
    <property type="component" value="Unassembled WGS sequence"/>
</dbReference>
<proteinExistence type="predicted"/>
<organism evidence="1 2">
    <name type="scientific">Mesorhizobium amorphae CCNWGS0123</name>
    <dbReference type="NCBI Taxonomy" id="1082933"/>
    <lineage>
        <taxon>Bacteria</taxon>
        <taxon>Pseudomonadati</taxon>
        <taxon>Pseudomonadota</taxon>
        <taxon>Alphaproteobacteria</taxon>
        <taxon>Hyphomicrobiales</taxon>
        <taxon>Phyllobacteriaceae</taxon>
        <taxon>Mesorhizobium</taxon>
    </lineage>
</organism>
<dbReference type="Gene3D" id="1.10.760.10">
    <property type="entry name" value="Cytochrome c-like domain"/>
    <property type="match status" value="1"/>
</dbReference>
<reference evidence="1 2" key="1">
    <citation type="journal article" date="2012" name="J. Bacteriol.">
        <title>Draft Genome Sequence of Plant Growth-Promoting Rhizobium Mesorhizobium amorphae, Isolated from Zinc-Lead Mine Tailings.</title>
        <authorList>
            <person name="Hao X."/>
            <person name="Lin Y."/>
            <person name="Johnstone L."/>
            <person name="Baltrus D.A."/>
            <person name="Miller S.J."/>
            <person name="Wei G."/>
            <person name="Rensing C."/>
        </authorList>
    </citation>
    <scope>NUCLEOTIDE SEQUENCE [LARGE SCALE GENOMIC DNA]</scope>
    <source>
        <strain evidence="1 2">CCNWGS0123</strain>
    </source>
</reference>
<dbReference type="GO" id="GO:0020037">
    <property type="term" value="F:heme binding"/>
    <property type="evidence" value="ECO:0007669"/>
    <property type="project" value="InterPro"/>
</dbReference>
<dbReference type="InterPro" id="IPR036909">
    <property type="entry name" value="Cyt_c-like_dom_sf"/>
</dbReference>
<keyword evidence="2" id="KW-1185">Reference proteome</keyword>
<dbReference type="GO" id="GO:0009055">
    <property type="term" value="F:electron transfer activity"/>
    <property type="evidence" value="ECO:0007669"/>
    <property type="project" value="InterPro"/>
</dbReference>
<dbReference type="AlphaFoldDB" id="G6YFB5"/>
<protein>
    <submittedName>
        <fullName evidence="1">Cytochrome c2</fullName>
    </submittedName>
</protein>
<dbReference type="InterPro" id="IPR002327">
    <property type="entry name" value="Cyt_c_1A/1B"/>
</dbReference>
<dbReference type="PANTHER" id="PTHR11961">
    <property type="entry name" value="CYTOCHROME C"/>
    <property type="match status" value="1"/>
</dbReference>
<dbReference type="eggNOG" id="COG3474">
    <property type="taxonomic scope" value="Bacteria"/>
</dbReference>
<dbReference type="PRINTS" id="PR00604">
    <property type="entry name" value="CYTCHRMECIAB"/>
</dbReference>
<name>G6YFB5_9HYPH</name>
<dbReference type="EMBL" id="AGSN01000155">
    <property type="protein sequence ID" value="EHH09596.1"/>
    <property type="molecule type" value="Genomic_DNA"/>
</dbReference>
<evidence type="ECO:0000313" key="1">
    <source>
        <dbReference type="EMBL" id="EHH09596.1"/>
    </source>
</evidence>
<sequence>MKGVVGRKAGTAPGYVYSSAMKGAGAAGLVWVETNLAEYLKNPKKKVPANKMGFPGLKNPDDIKNVIAYLKSVSG</sequence>
<dbReference type="SUPFAM" id="SSF46626">
    <property type="entry name" value="Cytochrome c"/>
    <property type="match status" value="1"/>
</dbReference>
<dbReference type="PATRIC" id="fig|1082933.3.peg.4540"/>